<dbReference type="RefSeq" id="WP_219936025.1">
    <property type="nucleotide sequence ID" value="NZ_JAGFNY010000001.1"/>
</dbReference>
<dbReference type="Pfam" id="PF05708">
    <property type="entry name" value="Peptidase_C92"/>
    <property type="match status" value="1"/>
</dbReference>
<keyword evidence="2" id="KW-1185">Reference proteome</keyword>
<evidence type="ECO:0000313" key="2">
    <source>
        <dbReference type="Proteomes" id="UP000731465"/>
    </source>
</evidence>
<accession>A0ABS7DEK5</accession>
<organism evidence="1 2">
    <name type="scientific">Succinivibrio faecicola</name>
    <dbReference type="NCBI Taxonomy" id="2820300"/>
    <lineage>
        <taxon>Bacteria</taxon>
        <taxon>Pseudomonadati</taxon>
        <taxon>Pseudomonadota</taxon>
        <taxon>Gammaproteobacteria</taxon>
        <taxon>Aeromonadales</taxon>
        <taxon>Succinivibrionaceae</taxon>
        <taxon>Succinivibrio</taxon>
    </lineage>
</organism>
<dbReference type="EMBL" id="JAGFNY010000001">
    <property type="protein sequence ID" value="MBW7569474.1"/>
    <property type="molecule type" value="Genomic_DNA"/>
</dbReference>
<comment type="caution">
    <text evidence="1">The sequence shown here is derived from an EMBL/GenBank/DDBJ whole genome shotgun (WGS) entry which is preliminary data.</text>
</comment>
<sequence>MLFLAGIIFTFQKSDPENIRPRELDTAITEKIKIGDLVLREGTSVQSQIISQLSDSKFSHIGIITSVGDVILVTHASNDEETNEAVSETTLDEFISFDLAHSVRIIRLKNIPVNVREKIALNAKQKIGQKFYLVSDSMSNSDKRMYCTTLIYDAIRQELPEFTLKWKTINMPAINGAFLMPSAFLETDNELIYSSEQK</sequence>
<dbReference type="InterPro" id="IPR038765">
    <property type="entry name" value="Papain-like_cys_pep_sf"/>
</dbReference>
<dbReference type="Gene3D" id="3.90.1720.10">
    <property type="entry name" value="endopeptidase domain like (from Nostoc punctiforme)"/>
    <property type="match status" value="1"/>
</dbReference>
<dbReference type="Proteomes" id="UP000731465">
    <property type="component" value="Unassembled WGS sequence"/>
</dbReference>
<proteinExistence type="predicted"/>
<reference evidence="1 2" key="1">
    <citation type="submission" date="2021-03" db="EMBL/GenBank/DDBJ databases">
        <title>Succinivibrio sp. nov. isolated from feces of cow.</title>
        <authorList>
            <person name="Choi J.-Y."/>
        </authorList>
    </citation>
    <scope>NUCLEOTIDE SEQUENCE [LARGE SCALE GENOMIC DNA]</scope>
    <source>
        <strain evidence="1 2">AGMB01872</strain>
    </source>
</reference>
<gene>
    <name evidence="1" type="ORF">J5V48_01010</name>
</gene>
<name>A0ABS7DEK5_9GAMM</name>
<evidence type="ECO:0000313" key="1">
    <source>
        <dbReference type="EMBL" id="MBW7569474.1"/>
    </source>
</evidence>
<dbReference type="InterPro" id="IPR024453">
    <property type="entry name" value="Peptidase_C92"/>
</dbReference>
<dbReference type="SUPFAM" id="SSF54001">
    <property type="entry name" value="Cysteine proteinases"/>
    <property type="match status" value="1"/>
</dbReference>
<evidence type="ECO:0008006" key="3">
    <source>
        <dbReference type="Google" id="ProtNLM"/>
    </source>
</evidence>
<protein>
    <recommendedName>
        <fullName evidence="3">Permuted papain-like amidase YaeF/Yiix C92 family enzyme</fullName>
    </recommendedName>
</protein>